<keyword evidence="1" id="KW-1133">Transmembrane helix</keyword>
<keyword evidence="1" id="KW-0472">Membrane</keyword>
<proteinExistence type="predicted"/>
<dbReference type="Gene3D" id="1.10.287.470">
    <property type="entry name" value="Helix hairpin bin"/>
    <property type="match status" value="1"/>
</dbReference>
<dbReference type="PANTHER" id="PTHR30469">
    <property type="entry name" value="MULTIDRUG RESISTANCE PROTEIN MDTA"/>
    <property type="match status" value="1"/>
</dbReference>
<reference evidence="2 3" key="1">
    <citation type="journal article" date="2015" name="Stand. Genomic Sci.">
        <title>Genomic Encyclopedia of Bacterial and Archaeal Type Strains, Phase III: the genomes of soil and plant-associated and newly described type strains.</title>
        <authorList>
            <person name="Whitman W.B."/>
            <person name="Woyke T."/>
            <person name="Klenk H.P."/>
            <person name="Zhou Y."/>
            <person name="Lilburn T.G."/>
            <person name="Beck B.J."/>
            <person name="De Vos P."/>
            <person name="Vandamme P."/>
            <person name="Eisen J.A."/>
            <person name="Garrity G."/>
            <person name="Hugenholtz P."/>
            <person name="Kyrpides N.C."/>
        </authorList>
    </citation>
    <scope>NUCLEOTIDE SEQUENCE [LARGE SCALE GENOMIC DNA]</scope>
    <source>
        <strain evidence="2 3">CGMCC 1.6847</strain>
    </source>
</reference>
<dbReference type="Gene3D" id="2.40.420.20">
    <property type="match status" value="1"/>
</dbReference>
<name>A0ABY3FJX0_9FLAO</name>
<keyword evidence="3" id="KW-1185">Reference proteome</keyword>
<dbReference type="RefSeq" id="WP_144894296.1">
    <property type="nucleotide sequence ID" value="NZ_VLKO01000017.1"/>
</dbReference>
<dbReference type="Gene3D" id="2.40.50.100">
    <property type="match status" value="1"/>
</dbReference>
<keyword evidence="1" id="KW-0812">Transmembrane</keyword>
<evidence type="ECO:0000256" key="1">
    <source>
        <dbReference type="SAM" id="Phobius"/>
    </source>
</evidence>
<comment type="caution">
    <text evidence="2">The sequence shown here is derived from an EMBL/GenBank/DDBJ whole genome shotgun (WGS) entry which is preliminary data.</text>
</comment>
<accession>A0ABY3FJX0</accession>
<dbReference type="Proteomes" id="UP000317519">
    <property type="component" value="Unassembled WGS sequence"/>
</dbReference>
<protein>
    <submittedName>
        <fullName evidence="2">HlyD family secretion protein</fullName>
    </submittedName>
</protein>
<sequence length="412" mass="47100">MDTKIVRKTNKNKYLLMALPIILLFGYFVFTSATKKRSLNVKKVEITIKTVENNFFEDFISFQAKVVPLNSMLVNIIEGGAIQEIFVENGDMVIKGQPLARLYNPNADLSYMQQETAIIEQINNLDKAKLDLRNQELNLEKDLIAIEHDYLDSKNSFELNQKLFEQEILSKNEWEKTQENYRFQKERMNIIKKSVKKEKLANQVQIGQLNQSIGFMNKSLDILKMNKKNFLITAPISGRLSSFEPILGKTYAQNTSIGSIDDRKGYKLIADIDEFYLDKIAAQQKGAVNFENKSIEVQITKVIPEIKNGRFQVELDFVSTEKLDLKQGLSFGVKLNLSEKTKTVVLSKGSFSEETSGKWIFVVNGNKAKRKAIKLGRENPLYYEILGGLKAGEKVITSSYKDYKEVEVLNLK</sequence>
<evidence type="ECO:0000313" key="3">
    <source>
        <dbReference type="Proteomes" id="UP000317519"/>
    </source>
</evidence>
<feature type="transmembrane region" description="Helical" evidence="1">
    <location>
        <begin position="12"/>
        <end position="30"/>
    </location>
</feature>
<dbReference type="EMBL" id="VLKO01000017">
    <property type="protein sequence ID" value="TWH99087.1"/>
    <property type="molecule type" value="Genomic_DNA"/>
</dbReference>
<organism evidence="2 3">
    <name type="scientific">Flavobacterium tiangeerense</name>
    <dbReference type="NCBI Taxonomy" id="459471"/>
    <lineage>
        <taxon>Bacteria</taxon>
        <taxon>Pseudomonadati</taxon>
        <taxon>Bacteroidota</taxon>
        <taxon>Flavobacteriia</taxon>
        <taxon>Flavobacteriales</taxon>
        <taxon>Flavobacteriaceae</taxon>
        <taxon>Flavobacterium</taxon>
    </lineage>
</organism>
<evidence type="ECO:0000313" key="2">
    <source>
        <dbReference type="EMBL" id="TWH99087.1"/>
    </source>
</evidence>
<gene>
    <name evidence="2" type="ORF">IQ05_03181</name>
</gene>